<evidence type="ECO:0000313" key="2">
    <source>
        <dbReference type="Proteomes" id="UP001206236"/>
    </source>
</evidence>
<dbReference type="Proteomes" id="UP001206236">
    <property type="component" value="Unassembled WGS sequence"/>
</dbReference>
<dbReference type="InterPro" id="IPR027417">
    <property type="entry name" value="P-loop_NTPase"/>
</dbReference>
<name>A0AAW5KPB5_9FIRM</name>
<accession>A0AAW5KPB5</accession>
<gene>
    <name evidence="1" type="ORF">NE632_14725</name>
</gene>
<protein>
    <submittedName>
        <fullName evidence="1">Type IV secretory system conjugative DNA transfer family protein</fullName>
    </submittedName>
</protein>
<organism evidence="1 2">
    <name type="scientific">Ruminococcus bicirculans</name>
    <name type="common">ex Wegman et al. 2014</name>
    <dbReference type="NCBI Taxonomy" id="1160721"/>
    <lineage>
        <taxon>Bacteria</taxon>
        <taxon>Bacillati</taxon>
        <taxon>Bacillota</taxon>
        <taxon>Clostridia</taxon>
        <taxon>Eubacteriales</taxon>
        <taxon>Oscillospiraceae</taxon>
        <taxon>Ruminococcus</taxon>
    </lineage>
</organism>
<dbReference type="AlphaFoldDB" id="A0AAW5KPB5"/>
<reference evidence="1" key="1">
    <citation type="submission" date="2022-06" db="EMBL/GenBank/DDBJ databases">
        <title>Isolation of gut microbiota from human fecal samples.</title>
        <authorList>
            <person name="Pamer E.G."/>
            <person name="Barat B."/>
            <person name="Waligurski E."/>
            <person name="Medina S."/>
            <person name="Paddock L."/>
            <person name="Mostad J."/>
        </authorList>
    </citation>
    <scope>NUCLEOTIDE SEQUENCE</scope>
    <source>
        <strain evidence="1">DFI.5.57</strain>
    </source>
</reference>
<feature type="non-terminal residue" evidence="1">
    <location>
        <position position="1"/>
    </location>
</feature>
<dbReference type="Gene3D" id="3.40.50.300">
    <property type="entry name" value="P-loop containing nucleotide triphosphate hydrolases"/>
    <property type="match status" value="1"/>
</dbReference>
<dbReference type="EMBL" id="JANGCN010000122">
    <property type="protein sequence ID" value="MCQ5154538.1"/>
    <property type="molecule type" value="Genomic_DNA"/>
</dbReference>
<evidence type="ECO:0000313" key="1">
    <source>
        <dbReference type="EMBL" id="MCQ5154538.1"/>
    </source>
</evidence>
<comment type="caution">
    <text evidence="1">The sequence shown here is derived from an EMBL/GenBank/DDBJ whole genome shotgun (WGS) entry which is preliminary data.</text>
</comment>
<sequence length="122" mass="14015">ELYLFLTNMTAIEYIRNGMKRVRKKESSFILASQNIEDFLLPEIKEFTKPLFSIPAHHFLFNPGNISPTAFIDTLQLEESEYSLIKYPERGTCLYRCGNERYLLQVIAPAYKVALFGSAGGR</sequence>
<proteinExistence type="predicted"/>